<evidence type="ECO:0000313" key="4">
    <source>
        <dbReference type="Proteomes" id="UP001329915"/>
    </source>
</evidence>
<dbReference type="RefSeq" id="WP_366922214.1">
    <property type="nucleotide sequence ID" value="NZ_CP121694.1"/>
</dbReference>
<dbReference type="SUPFAM" id="SSF55781">
    <property type="entry name" value="GAF domain-like"/>
    <property type="match status" value="1"/>
</dbReference>
<evidence type="ECO:0000313" key="3">
    <source>
        <dbReference type="EMBL" id="WRO22817.1"/>
    </source>
</evidence>
<dbReference type="InterPro" id="IPR051448">
    <property type="entry name" value="CdaR-like_regulators"/>
</dbReference>
<dbReference type="PANTHER" id="PTHR33744:SF1">
    <property type="entry name" value="DNA-BINDING TRANSCRIPTIONAL ACTIVATOR ADER"/>
    <property type="match status" value="1"/>
</dbReference>
<dbReference type="InterPro" id="IPR003018">
    <property type="entry name" value="GAF"/>
</dbReference>
<protein>
    <submittedName>
        <fullName evidence="3">Helix-turn-helix domain-containing protein</fullName>
    </submittedName>
</protein>
<organism evidence="3 4">
    <name type="scientific">Metallumcola ferriviriculae</name>
    <dbReference type="NCBI Taxonomy" id="3039180"/>
    <lineage>
        <taxon>Bacteria</taxon>
        <taxon>Bacillati</taxon>
        <taxon>Bacillota</taxon>
        <taxon>Clostridia</taxon>
        <taxon>Neomoorellales</taxon>
        <taxon>Desulfitibacteraceae</taxon>
        <taxon>Metallumcola</taxon>
    </lineage>
</organism>
<dbReference type="InterPro" id="IPR029016">
    <property type="entry name" value="GAF-like_dom_sf"/>
</dbReference>
<dbReference type="Pfam" id="PF13556">
    <property type="entry name" value="HTH_30"/>
    <property type="match status" value="1"/>
</dbReference>
<sequence length="766" mass="88613">MLSSEHQLQHQHILWELWSLTIGNRLDPFTLGKKLREVLPFDNVYVFIRDEHRHKYTRLNEDSKRPQRFDLLAELLSNRLQRNLIFEDKQLTIFPFTSPYASDNEHYSGFVVVENSVDLDNDHISLMEMISQHIALLLENLREASHFRNQVKSLSTIVQIDNEISLEENFETTLGNIMEKIKKAFDASTGGVMLYDEEKNTLVLQKPGFGATDQEINEYNVSLKEQSNATRVFRTGSPMVSNNCIGDSRILQRYVDLYKVHNLMTVPLSSQGKTIGVLHLANKRSGIWNENDLKLLQMMASYLGGIIERAYLVEKLKEKHLEIEKLYQNAERMTETLSYQKEVIDTHRSTLEWTLSIHNQLLKSLLNEGGLKEITEILASQIGKSVVIVDSFGQVPAMSLTSDEHQTIFQDFVKQNLKQFKRKTLPFVLADKKYFVTPFPIDLRHYNMDQILLLVITKNHLKTHELNAVRQALLIFSLELIRQKGIIETENRLRADFLDDLIFSKSLNLNNLHTRAAYLNHSFTDPNVFIILDIDDFVTRIEKEKLKEADILKIKNRLYAITENNIKKHFPERSYLMTTKSDNVLALLSLPNKHLPQAIDTMLGEISNDINSSLTPLTVSIGVSNLCLAIEDYKSNYSSTKKALDINKGLGKKDIIVYQGQQGLDGMFFDLYRQQSFREFALEFLDPVLEYEKSKKTPLIDTAETYLNSLNLQQTAKLLYSHVNTVRYRLNKIEKLLGIDFKYKDDRLKFTLALNILKFRSDYNTD</sequence>
<dbReference type="KEGG" id="dbc:MFMK1_002658"/>
<proteinExistence type="inferred from homology"/>
<dbReference type="EMBL" id="CP121694">
    <property type="protein sequence ID" value="WRO22817.1"/>
    <property type="molecule type" value="Genomic_DNA"/>
</dbReference>
<comment type="similarity">
    <text evidence="1">Belongs to the CdaR family.</text>
</comment>
<reference evidence="3 4" key="1">
    <citation type="submission" date="2023-04" db="EMBL/GenBank/DDBJ databases">
        <authorList>
            <person name="Hsu D."/>
        </authorList>
    </citation>
    <scope>NUCLEOTIDE SEQUENCE [LARGE SCALE GENOMIC DNA]</scope>
    <source>
        <strain evidence="3 4">MK1</strain>
    </source>
</reference>
<dbReference type="Gene3D" id="1.10.10.2840">
    <property type="entry name" value="PucR C-terminal helix-turn-helix domain"/>
    <property type="match status" value="1"/>
</dbReference>
<keyword evidence="4" id="KW-1185">Reference proteome</keyword>
<accession>A0AAU0UR26</accession>
<dbReference type="InterPro" id="IPR041522">
    <property type="entry name" value="CdaR_GGDEF"/>
</dbReference>
<evidence type="ECO:0000256" key="1">
    <source>
        <dbReference type="ARBA" id="ARBA00006754"/>
    </source>
</evidence>
<name>A0AAU0UR26_9FIRM</name>
<dbReference type="Gene3D" id="3.30.450.40">
    <property type="match status" value="1"/>
</dbReference>
<dbReference type="Pfam" id="PF13185">
    <property type="entry name" value="GAF_2"/>
    <property type="match status" value="1"/>
</dbReference>
<evidence type="ECO:0000259" key="2">
    <source>
        <dbReference type="SMART" id="SM00065"/>
    </source>
</evidence>
<dbReference type="InterPro" id="IPR025736">
    <property type="entry name" value="PucR_C-HTH_dom"/>
</dbReference>
<dbReference type="SMART" id="SM00065">
    <property type="entry name" value="GAF"/>
    <property type="match status" value="1"/>
</dbReference>
<dbReference type="Proteomes" id="UP001329915">
    <property type="component" value="Chromosome"/>
</dbReference>
<dbReference type="AlphaFoldDB" id="A0AAU0UR26"/>
<feature type="domain" description="GAF" evidence="2">
    <location>
        <begin position="169"/>
        <end position="317"/>
    </location>
</feature>
<dbReference type="InterPro" id="IPR042070">
    <property type="entry name" value="PucR_C-HTH_sf"/>
</dbReference>
<gene>
    <name evidence="3" type="ORF">MFMK1_002658</name>
</gene>
<dbReference type="PANTHER" id="PTHR33744">
    <property type="entry name" value="CARBOHYDRATE DIACID REGULATOR"/>
    <property type="match status" value="1"/>
</dbReference>
<dbReference type="Pfam" id="PF17853">
    <property type="entry name" value="GGDEF_2"/>
    <property type="match status" value="1"/>
</dbReference>